<reference evidence="1 2" key="1">
    <citation type="submission" date="2009-02" db="EMBL/GenBank/DDBJ databases">
        <title>Draft genome sequence of Clostridium asparagiforme (DSM 15981).</title>
        <authorList>
            <person name="Sudarsanam P."/>
            <person name="Ley R."/>
            <person name="Guruge J."/>
            <person name="Turnbaugh P.J."/>
            <person name="Mahowald M."/>
            <person name="Liep D."/>
            <person name="Gordon J."/>
        </authorList>
    </citation>
    <scope>NUCLEOTIDE SEQUENCE [LARGE SCALE GENOMIC DNA]</scope>
    <source>
        <strain evidence="1 2">DSM 15981</strain>
    </source>
</reference>
<dbReference type="HOGENOM" id="CLU_107144_1_3_9"/>
<accession>C0D868</accession>
<evidence type="ECO:0000313" key="2">
    <source>
        <dbReference type="Proteomes" id="UP000004756"/>
    </source>
</evidence>
<dbReference type="NCBIfam" id="TIGR00738">
    <property type="entry name" value="rrf2_super"/>
    <property type="match status" value="1"/>
</dbReference>
<gene>
    <name evidence="1" type="ORF">CLOSTASPAR_05466</name>
</gene>
<dbReference type="Proteomes" id="UP000004756">
    <property type="component" value="Unassembled WGS sequence"/>
</dbReference>
<dbReference type="SUPFAM" id="SSF46785">
    <property type="entry name" value="Winged helix' DNA-binding domain"/>
    <property type="match status" value="1"/>
</dbReference>
<dbReference type="Gene3D" id="1.10.10.10">
    <property type="entry name" value="Winged helix-like DNA-binding domain superfamily/Winged helix DNA-binding domain"/>
    <property type="match status" value="1"/>
</dbReference>
<dbReference type="EMBL" id="ACCJ01000448">
    <property type="protein sequence ID" value="EEG52455.1"/>
    <property type="molecule type" value="Genomic_DNA"/>
</dbReference>
<dbReference type="PROSITE" id="PS51197">
    <property type="entry name" value="HTH_RRF2_2"/>
    <property type="match status" value="1"/>
</dbReference>
<dbReference type="InterPro" id="IPR036388">
    <property type="entry name" value="WH-like_DNA-bd_sf"/>
</dbReference>
<evidence type="ECO:0000313" key="1">
    <source>
        <dbReference type="EMBL" id="EEG52455.1"/>
    </source>
</evidence>
<dbReference type="InterPro" id="IPR000944">
    <property type="entry name" value="Tscrpt_reg_Rrf2"/>
</dbReference>
<dbReference type="PANTHER" id="PTHR33221:SF2">
    <property type="entry name" value="TRANSCRIPTIONAL REGULATOR"/>
    <property type="match status" value="1"/>
</dbReference>
<dbReference type="GO" id="GO:0005829">
    <property type="term" value="C:cytosol"/>
    <property type="evidence" value="ECO:0007669"/>
    <property type="project" value="TreeGrafter"/>
</dbReference>
<comment type="caution">
    <text evidence="1">The sequence shown here is derived from an EMBL/GenBank/DDBJ whole genome shotgun (WGS) entry which is preliminary data.</text>
</comment>
<dbReference type="GO" id="GO:0003700">
    <property type="term" value="F:DNA-binding transcription factor activity"/>
    <property type="evidence" value="ECO:0007669"/>
    <property type="project" value="TreeGrafter"/>
</dbReference>
<dbReference type="Pfam" id="PF02082">
    <property type="entry name" value="Rrf2"/>
    <property type="match status" value="1"/>
</dbReference>
<dbReference type="PANTHER" id="PTHR33221">
    <property type="entry name" value="WINGED HELIX-TURN-HELIX TRANSCRIPTIONAL REGULATOR, RRF2 FAMILY"/>
    <property type="match status" value="1"/>
</dbReference>
<keyword evidence="2" id="KW-1185">Reference proteome</keyword>
<sequence>MIIFVNFVIIQTCYKINKQAVRIMMITRESDYGVRIIRALKDGGLMTIGQICERECIPKQFAYKILKKLELAGLVQIKRGFGGGCALARDLADMTLYDVIRATDEEFFLTHCLQADFDCEYLAKSPCTIHRELARVQGILEQELRARSMAELLGA</sequence>
<name>C0D868_9FIRM</name>
<dbReference type="AlphaFoldDB" id="C0D868"/>
<proteinExistence type="predicted"/>
<protein>
    <submittedName>
        <fullName evidence="1">Transcriptional regulator, Rrf2 family</fullName>
    </submittedName>
</protein>
<dbReference type="InterPro" id="IPR036390">
    <property type="entry name" value="WH_DNA-bd_sf"/>
</dbReference>
<organism evidence="1 2">
    <name type="scientific">[Clostridium] asparagiforme DSM 15981</name>
    <dbReference type="NCBI Taxonomy" id="518636"/>
    <lineage>
        <taxon>Bacteria</taxon>
        <taxon>Bacillati</taxon>
        <taxon>Bacillota</taxon>
        <taxon>Clostridia</taxon>
        <taxon>Lachnospirales</taxon>
        <taxon>Lachnospiraceae</taxon>
        <taxon>Enterocloster</taxon>
    </lineage>
</organism>